<dbReference type="InterPro" id="IPR018060">
    <property type="entry name" value="HTH_AraC"/>
</dbReference>
<dbReference type="eggNOG" id="COG4753">
    <property type="taxonomic scope" value="Bacteria"/>
</dbReference>
<dbReference type="PANTHER" id="PTHR42713:SF3">
    <property type="entry name" value="TRANSCRIPTIONAL REGULATORY PROTEIN HPTR"/>
    <property type="match status" value="1"/>
</dbReference>
<evidence type="ECO:0000256" key="2">
    <source>
        <dbReference type="ARBA" id="ARBA00018672"/>
    </source>
</evidence>
<evidence type="ECO:0000256" key="1">
    <source>
        <dbReference type="ARBA" id="ARBA00004496"/>
    </source>
</evidence>
<dbReference type="InterPro" id="IPR011006">
    <property type="entry name" value="CheY-like_superfamily"/>
</dbReference>
<dbReference type="InterPro" id="IPR009057">
    <property type="entry name" value="Homeodomain-like_sf"/>
</dbReference>
<dbReference type="SMART" id="SM00342">
    <property type="entry name" value="HTH_ARAC"/>
    <property type="match status" value="1"/>
</dbReference>
<dbReference type="Pfam" id="PF00072">
    <property type="entry name" value="Response_reg"/>
    <property type="match status" value="1"/>
</dbReference>
<dbReference type="InterPro" id="IPR051552">
    <property type="entry name" value="HptR"/>
</dbReference>
<keyword evidence="6" id="KW-0805">Transcription regulation</keyword>
<evidence type="ECO:0000259" key="12">
    <source>
        <dbReference type="PROSITE" id="PS50110"/>
    </source>
</evidence>
<dbReference type="STRING" id="697281.Mahau_2695"/>
<dbReference type="Gene3D" id="1.10.10.60">
    <property type="entry name" value="Homeodomain-like"/>
    <property type="match status" value="2"/>
</dbReference>
<comment type="function">
    <text evidence="9">May play the central regulatory role in sporulation. It may be an element of the effector pathway responsible for the activation of sporulation genes in response to nutritional stress. Spo0A may act in concert with spo0H (a sigma factor) to control the expression of some genes that are critical to the sporulation process.</text>
</comment>
<dbReference type="HOGENOM" id="CLU_000445_5_0_9"/>
<dbReference type="InterPro" id="IPR001789">
    <property type="entry name" value="Sig_transdc_resp-reg_receiver"/>
</dbReference>
<dbReference type="eggNOG" id="COG2207">
    <property type="taxonomic scope" value="Bacteria"/>
</dbReference>
<dbReference type="EMBL" id="CP002360">
    <property type="protein sequence ID" value="AEE97831.1"/>
    <property type="molecule type" value="Genomic_DNA"/>
</dbReference>
<dbReference type="RefSeq" id="WP_013782254.1">
    <property type="nucleotide sequence ID" value="NC_015520.1"/>
</dbReference>
<evidence type="ECO:0000313" key="14">
    <source>
        <dbReference type="Proteomes" id="UP000008457"/>
    </source>
</evidence>
<evidence type="ECO:0000256" key="9">
    <source>
        <dbReference type="ARBA" id="ARBA00024867"/>
    </source>
</evidence>
<evidence type="ECO:0000256" key="4">
    <source>
        <dbReference type="ARBA" id="ARBA00022553"/>
    </source>
</evidence>
<name>F3ZZ49_MAHA5</name>
<reference evidence="14" key="1">
    <citation type="submission" date="2010-11" db="EMBL/GenBank/DDBJ databases">
        <title>The complete genome of Mahella australiensis DSM 15567.</title>
        <authorList>
            <consortium name="US DOE Joint Genome Institute (JGI-PGF)"/>
            <person name="Lucas S."/>
            <person name="Copeland A."/>
            <person name="Lapidus A."/>
            <person name="Bruce D."/>
            <person name="Goodwin L."/>
            <person name="Pitluck S."/>
            <person name="Kyrpides N."/>
            <person name="Mavromatis K."/>
            <person name="Pagani I."/>
            <person name="Ivanova N."/>
            <person name="Teshima H."/>
            <person name="Brettin T."/>
            <person name="Detter J.C."/>
            <person name="Han C."/>
            <person name="Tapia R."/>
            <person name="Land M."/>
            <person name="Hauser L."/>
            <person name="Markowitz V."/>
            <person name="Cheng J.-F."/>
            <person name="Hugenholtz P."/>
            <person name="Woyke T."/>
            <person name="Wu D."/>
            <person name="Spring S."/>
            <person name="Pukall R."/>
            <person name="Steenblock K."/>
            <person name="Schneider S."/>
            <person name="Klenk H.-P."/>
            <person name="Eisen J.A."/>
        </authorList>
    </citation>
    <scope>NUCLEOTIDE SEQUENCE [LARGE SCALE GENOMIC DNA]</scope>
    <source>
        <strain evidence="14">DSM 15567 / CIP 107919 / 50-1 BON</strain>
    </source>
</reference>
<keyword evidence="3" id="KW-0963">Cytoplasm</keyword>
<accession>F3ZZ49</accession>
<dbReference type="InterPro" id="IPR041522">
    <property type="entry name" value="CdaR_GGDEF"/>
</dbReference>
<reference evidence="13 14" key="2">
    <citation type="journal article" date="2011" name="Stand. Genomic Sci.">
        <title>Complete genome sequence of Mahella australiensis type strain (50-1 BON).</title>
        <authorList>
            <person name="Sikorski J."/>
            <person name="Teshima H."/>
            <person name="Nolan M."/>
            <person name="Lucas S."/>
            <person name="Hammon N."/>
            <person name="Deshpande S."/>
            <person name="Cheng J.F."/>
            <person name="Pitluck S."/>
            <person name="Liolios K."/>
            <person name="Pagani I."/>
            <person name="Ivanova N."/>
            <person name="Huntemann M."/>
            <person name="Mavromatis K."/>
            <person name="Ovchinikova G."/>
            <person name="Pati A."/>
            <person name="Tapia R."/>
            <person name="Han C."/>
            <person name="Goodwin L."/>
            <person name="Chen A."/>
            <person name="Palaniappan K."/>
            <person name="Land M."/>
            <person name="Hauser L."/>
            <person name="Ngatchou-Djao O.D."/>
            <person name="Rohde M."/>
            <person name="Pukall R."/>
            <person name="Spring S."/>
            <person name="Abt B."/>
            <person name="Goker M."/>
            <person name="Detter J.C."/>
            <person name="Woyke T."/>
            <person name="Bristow J."/>
            <person name="Markowitz V."/>
            <person name="Hugenholtz P."/>
            <person name="Eisen J.A."/>
            <person name="Kyrpides N.C."/>
            <person name="Klenk H.P."/>
            <person name="Lapidus A."/>
        </authorList>
    </citation>
    <scope>NUCLEOTIDE SEQUENCE [LARGE SCALE GENOMIC DNA]</scope>
    <source>
        <strain evidence="14">DSM 15567 / CIP 107919 / 50-1 BON</strain>
    </source>
</reference>
<dbReference type="PANTHER" id="PTHR42713">
    <property type="entry name" value="HISTIDINE KINASE-RELATED"/>
    <property type="match status" value="1"/>
</dbReference>
<dbReference type="PROSITE" id="PS50110">
    <property type="entry name" value="RESPONSE_REGULATORY"/>
    <property type="match status" value="1"/>
</dbReference>
<dbReference type="Pfam" id="PF12833">
    <property type="entry name" value="HTH_18"/>
    <property type="match status" value="1"/>
</dbReference>
<dbReference type="PROSITE" id="PS01124">
    <property type="entry name" value="HTH_ARAC_FAMILY_2"/>
    <property type="match status" value="1"/>
</dbReference>
<dbReference type="GO" id="GO:0005737">
    <property type="term" value="C:cytoplasm"/>
    <property type="evidence" value="ECO:0007669"/>
    <property type="project" value="UniProtKB-SubCell"/>
</dbReference>
<evidence type="ECO:0000256" key="5">
    <source>
        <dbReference type="ARBA" id="ARBA00023012"/>
    </source>
</evidence>
<feature type="domain" description="Response regulatory" evidence="12">
    <location>
        <begin position="3"/>
        <end position="120"/>
    </location>
</feature>
<sequence>MYNMLIVDDNPRDRNGIQRIIDWKQMGINIIGACANGKQAIDRIEELKPHIVLTDIAMPIMDGIEMAKQLKQSHPDIKLIFMSCYDDFDFARSAIDLDVYGYVLKPIIAEELEKAVAKVLGRYELEYTRDRDREIMLRQIAESLPIVQEQFLRELLFGIYNSNEDIRKRMDFLQMNVADSAAIAALAVEINDYDNLIRDMDITAQYLLVYSLKKAIYALQNIPRRYVVQISDHMFAVLLFDNNSSGFLDAAVAIHEILVETPGINVTIGISDVSNNLSDIPRLYRQSVEALRTKFYWRGSPIIPFEEIDEKQYNRDEKTIDLGDLYKEVEALISYGDSDDIHEFIYKYFGDENSTKPEELVKGLTFSVVNIMQMILSQKGQSFSNILGSETAIWEKLIRFETIVDIRQWIYNIFMAVKEYLGSGNDQRNAKIVEDIKAIIKNNYSKALTVADIAQGVYLSPARANNIFKSQTGKTIFDYLIEYRMEKAKELLKDPYSRIYLVAQQVGYVNKSHFSLLFKKYTGLTPSEYKERALL</sequence>
<evidence type="ECO:0000256" key="6">
    <source>
        <dbReference type="ARBA" id="ARBA00023015"/>
    </source>
</evidence>
<keyword evidence="7" id="KW-0238">DNA-binding</keyword>
<dbReference type="PRINTS" id="PR00032">
    <property type="entry name" value="HTHARAC"/>
</dbReference>
<dbReference type="Proteomes" id="UP000008457">
    <property type="component" value="Chromosome"/>
</dbReference>
<proteinExistence type="predicted"/>
<dbReference type="InterPro" id="IPR020449">
    <property type="entry name" value="Tscrpt_reg_AraC-type_HTH"/>
</dbReference>
<keyword evidence="8" id="KW-0804">Transcription</keyword>
<dbReference type="GO" id="GO:0000160">
    <property type="term" value="P:phosphorelay signal transduction system"/>
    <property type="evidence" value="ECO:0007669"/>
    <property type="project" value="UniProtKB-KW"/>
</dbReference>
<dbReference type="GO" id="GO:0003700">
    <property type="term" value="F:DNA-binding transcription factor activity"/>
    <property type="evidence" value="ECO:0007669"/>
    <property type="project" value="InterPro"/>
</dbReference>
<evidence type="ECO:0000256" key="7">
    <source>
        <dbReference type="ARBA" id="ARBA00023125"/>
    </source>
</evidence>
<dbReference type="SUPFAM" id="SSF52172">
    <property type="entry name" value="CheY-like"/>
    <property type="match status" value="1"/>
</dbReference>
<dbReference type="OrthoDB" id="9779969at2"/>
<evidence type="ECO:0000256" key="10">
    <source>
        <dbReference type="PROSITE-ProRule" id="PRU00169"/>
    </source>
</evidence>
<feature type="modified residue" description="4-aspartylphosphate" evidence="10">
    <location>
        <position position="55"/>
    </location>
</feature>
<dbReference type="GO" id="GO:0043565">
    <property type="term" value="F:sequence-specific DNA binding"/>
    <property type="evidence" value="ECO:0007669"/>
    <property type="project" value="InterPro"/>
</dbReference>
<gene>
    <name evidence="13" type="ordered locus">Mahau_2695</name>
</gene>
<evidence type="ECO:0000256" key="3">
    <source>
        <dbReference type="ARBA" id="ARBA00022490"/>
    </source>
</evidence>
<dbReference type="AlphaFoldDB" id="F3ZZ49"/>
<keyword evidence="14" id="KW-1185">Reference proteome</keyword>
<dbReference type="SUPFAM" id="SSF46689">
    <property type="entry name" value="Homeodomain-like"/>
    <property type="match status" value="1"/>
</dbReference>
<keyword evidence="5" id="KW-0902">Two-component regulatory system</keyword>
<evidence type="ECO:0000313" key="13">
    <source>
        <dbReference type="EMBL" id="AEE97831.1"/>
    </source>
</evidence>
<dbReference type="KEGG" id="mas:Mahau_2695"/>
<organism evidence="13 14">
    <name type="scientific">Mahella australiensis (strain DSM 15567 / CIP 107919 / 50-1 BON)</name>
    <dbReference type="NCBI Taxonomy" id="697281"/>
    <lineage>
        <taxon>Bacteria</taxon>
        <taxon>Bacillati</taxon>
        <taxon>Bacillota</taxon>
        <taxon>Clostridia</taxon>
        <taxon>Thermoanaerobacterales</taxon>
        <taxon>Thermoanaerobacterales Family IV. Incertae Sedis</taxon>
        <taxon>Mahella</taxon>
    </lineage>
</organism>
<dbReference type="Gene3D" id="3.40.50.2300">
    <property type="match status" value="1"/>
</dbReference>
<evidence type="ECO:0000259" key="11">
    <source>
        <dbReference type="PROSITE" id="PS01124"/>
    </source>
</evidence>
<dbReference type="Pfam" id="PF17853">
    <property type="entry name" value="GGDEF_2"/>
    <property type="match status" value="1"/>
</dbReference>
<protein>
    <recommendedName>
        <fullName evidence="2">Stage 0 sporulation protein A homolog</fullName>
    </recommendedName>
</protein>
<feature type="domain" description="HTH araC/xylS-type" evidence="11">
    <location>
        <begin position="434"/>
        <end position="532"/>
    </location>
</feature>
<comment type="subcellular location">
    <subcellularLocation>
        <location evidence="1">Cytoplasm</location>
    </subcellularLocation>
</comment>
<evidence type="ECO:0000256" key="8">
    <source>
        <dbReference type="ARBA" id="ARBA00023163"/>
    </source>
</evidence>
<dbReference type="SMART" id="SM00448">
    <property type="entry name" value="REC"/>
    <property type="match status" value="1"/>
</dbReference>
<dbReference type="CDD" id="cd17536">
    <property type="entry name" value="REC_YesN-like"/>
    <property type="match status" value="1"/>
</dbReference>
<keyword evidence="4 10" id="KW-0597">Phosphoprotein</keyword>